<dbReference type="Proteomes" id="UP000887565">
    <property type="component" value="Unplaced"/>
</dbReference>
<proteinExistence type="predicted"/>
<feature type="chain" id="PRO_5036836974" evidence="2">
    <location>
        <begin position="33"/>
        <end position="362"/>
    </location>
</feature>
<reference evidence="4" key="1">
    <citation type="submission" date="2022-11" db="UniProtKB">
        <authorList>
            <consortium name="WormBaseParasite"/>
        </authorList>
    </citation>
    <scope>IDENTIFICATION</scope>
</reference>
<dbReference type="SUPFAM" id="SSF48056">
    <property type="entry name" value="Di-copper centre-containing domain"/>
    <property type="match status" value="1"/>
</dbReference>
<dbReference type="Gene3D" id="1.10.1280.10">
    <property type="entry name" value="Di-copper center containing domain from catechol oxidase"/>
    <property type="match status" value="1"/>
</dbReference>
<keyword evidence="1" id="KW-0186">Copper</keyword>
<protein>
    <submittedName>
        <fullName evidence="4">Tyrosinase copper-binding domain-containing protein</fullName>
    </submittedName>
</protein>
<dbReference type="AlphaFoldDB" id="A0A915KEL7"/>
<organism evidence="3 4">
    <name type="scientific">Romanomermis culicivorax</name>
    <name type="common">Nematode worm</name>
    <dbReference type="NCBI Taxonomy" id="13658"/>
    <lineage>
        <taxon>Eukaryota</taxon>
        <taxon>Metazoa</taxon>
        <taxon>Ecdysozoa</taxon>
        <taxon>Nematoda</taxon>
        <taxon>Enoplea</taxon>
        <taxon>Dorylaimia</taxon>
        <taxon>Mermithida</taxon>
        <taxon>Mermithoidea</taxon>
        <taxon>Mermithidae</taxon>
        <taxon>Romanomermis</taxon>
    </lineage>
</organism>
<evidence type="ECO:0000313" key="3">
    <source>
        <dbReference type="Proteomes" id="UP000887565"/>
    </source>
</evidence>
<evidence type="ECO:0000256" key="2">
    <source>
        <dbReference type="SAM" id="SignalP"/>
    </source>
</evidence>
<dbReference type="InterPro" id="IPR050316">
    <property type="entry name" value="Tyrosinase/Hemocyanin"/>
</dbReference>
<name>A0A915KEL7_ROMCU</name>
<dbReference type="InterPro" id="IPR008922">
    <property type="entry name" value="Di-copper_centre_dom_sf"/>
</dbReference>
<feature type="signal peptide" evidence="2">
    <location>
        <begin position="1"/>
        <end position="32"/>
    </location>
</feature>
<dbReference type="WBParaSite" id="nRc.2.0.1.t36379-RA">
    <property type="protein sequence ID" value="nRc.2.0.1.t36379-RA"/>
    <property type="gene ID" value="nRc.2.0.1.g36379"/>
</dbReference>
<sequence length="362" mass="41484">MFFATGSKRLHTVYVTILIIVIYSKFNQNVSAEVNDAAAQCAQKQLTQKPYLIDRFSMQQLVADCRMEMEWAERAKNVPAKLSDDTVTPSQRDWLNRLRSCQGAQCLTDVVKCTLKRCRSKPLGATWTGMQSRRNTLLILGRSSFADFGLRADNLNTVNLSTINDQFLLNEDDHLATDLLAQNNASLEKMTTLKYTREPYLAKNPPMQRRFWADKNHPKATSMAPKSRKKRQVVSSITTVIPATAASISTIKQLDKNQLLRSSISDLFADAPSSPKIKNDQRVMRKEYRMMTDEERRRYHAAVNRLKTEKIDGASKYELFIRHHSPEEAPEAHFSAAFLPYHRELLKQEAISSGRYDDLVYW</sequence>
<dbReference type="PANTHER" id="PTHR11474:SF126">
    <property type="entry name" value="TYROSINASE-LIKE PROTEIN TYR-1-RELATED"/>
    <property type="match status" value="1"/>
</dbReference>
<keyword evidence="3" id="KW-1185">Reference proteome</keyword>
<evidence type="ECO:0000256" key="1">
    <source>
        <dbReference type="ARBA" id="ARBA00023008"/>
    </source>
</evidence>
<keyword evidence="2" id="KW-0732">Signal</keyword>
<evidence type="ECO:0000313" key="4">
    <source>
        <dbReference type="WBParaSite" id="nRc.2.0.1.t36379-RA"/>
    </source>
</evidence>
<dbReference type="PANTHER" id="PTHR11474">
    <property type="entry name" value="TYROSINASE FAMILY MEMBER"/>
    <property type="match status" value="1"/>
</dbReference>
<accession>A0A915KEL7</accession>